<dbReference type="InterPro" id="IPR013154">
    <property type="entry name" value="ADH-like_N"/>
</dbReference>
<dbReference type="Gene3D" id="3.90.180.10">
    <property type="entry name" value="Medium-chain alcohol dehydrogenases, catalytic domain"/>
    <property type="match status" value="1"/>
</dbReference>
<comment type="catalytic activity">
    <reaction evidence="9">
        <text>a primary alcohol + NAD(+) = an aldehyde + NADH + H(+)</text>
        <dbReference type="Rhea" id="RHEA:10736"/>
        <dbReference type="ChEBI" id="CHEBI:15378"/>
        <dbReference type="ChEBI" id="CHEBI:15734"/>
        <dbReference type="ChEBI" id="CHEBI:17478"/>
        <dbReference type="ChEBI" id="CHEBI:57540"/>
        <dbReference type="ChEBI" id="CHEBI:57945"/>
        <dbReference type="EC" id="1.1.1.1"/>
    </reaction>
</comment>
<dbReference type="Pfam" id="PF08240">
    <property type="entry name" value="ADH_N"/>
    <property type="match status" value="1"/>
</dbReference>
<dbReference type="SUPFAM" id="SSF50129">
    <property type="entry name" value="GroES-like"/>
    <property type="match status" value="1"/>
</dbReference>
<keyword evidence="7" id="KW-0520">NAD</keyword>
<comment type="caution">
    <text evidence="12">The sequence shown here is derived from an EMBL/GenBank/DDBJ whole genome shotgun (WGS) entry which is preliminary data.</text>
</comment>
<keyword evidence="6" id="KW-0560">Oxidoreductase</keyword>
<keyword evidence="4" id="KW-0479">Metal-binding</keyword>
<dbReference type="RefSeq" id="WP_189313261.1">
    <property type="nucleotide sequence ID" value="NZ_BMQA01000015.1"/>
</dbReference>
<dbReference type="FunFam" id="3.40.50.720:FF:000275">
    <property type="entry name" value="Alcohol dehydrogenase AdhA"/>
    <property type="match status" value="1"/>
</dbReference>
<dbReference type="PANTHER" id="PTHR42940">
    <property type="entry name" value="ALCOHOL DEHYDROGENASE 1-RELATED"/>
    <property type="match status" value="1"/>
</dbReference>
<evidence type="ECO:0000259" key="11">
    <source>
        <dbReference type="SMART" id="SM00829"/>
    </source>
</evidence>
<evidence type="ECO:0000256" key="5">
    <source>
        <dbReference type="ARBA" id="ARBA00022833"/>
    </source>
</evidence>
<dbReference type="CDD" id="cd08298">
    <property type="entry name" value="CAD2"/>
    <property type="match status" value="1"/>
</dbReference>
<dbReference type="SUPFAM" id="SSF51735">
    <property type="entry name" value="NAD(P)-binding Rossmann-fold domains"/>
    <property type="match status" value="1"/>
</dbReference>
<evidence type="ECO:0000256" key="9">
    <source>
        <dbReference type="ARBA" id="ARBA00049243"/>
    </source>
</evidence>
<keyword evidence="5" id="KW-0862">Zinc</keyword>
<dbReference type="NCBIfam" id="TIGR02822">
    <property type="entry name" value="adh_fam_2"/>
    <property type="match status" value="1"/>
</dbReference>
<protein>
    <recommendedName>
        <fullName evidence="10">Probable alcohol dehydrogenase AdhA</fullName>
        <ecNumber evidence="3">1.1.1.1</ecNumber>
    </recommendedName>
</protein>
<dbReference type="Proteomes" id="UP000657574">
    <property type="component" value="Unassembled WGS sequence"/>
</dbReference>
<dbReference type="EC" id="1.1.1.1" evidence="3"/>
<dbReference type="PROSITE" id="PS00059">
    <property type="entry name" value="ADH_ZINC"/>
    <property type="match status" value="1"/>
</dbReference>
<dbReference type="PANTHER" id="PTHR42940:SF8">
    <property type="entry name" value="VACUOLAR PROTEIN SORTING-ASSOCIATED PROTEIN 11"/>
    <property type="match status" value="1"/>
</dbReference>
<evidence type="ECO:0000256" key="3">
    <source>
        <dbReference type="ARBA" id="ARBA00013190"/>
    </source>
</evidence>
<dbReference type="InterPro" id="IPR036291">
    <property type="entry name" value="NAD(P)-bd_dom_sf"/>
</dbReference>
<dbReference type="GO" id="GO:0008270">
    <property type="term" value="F:zinc ion binding"/>
    <property type="evidence" value="ECO:0007669"/>
    <property type="project" value="InterPro"/>
</dbReference>
<dbReference type="GO" id="GO:0005737">
    <property type="term" value="C:cytoplasm"/>
    <property type="evidence" value="ECO:0007669"/>
    <property type="project" value="TreeGrafter"/>
</dbReference>
<sequence length="335" mass="35298">MRAWSVSAPAPVEDDPLRFVERPVPVPADDELLVHVRACGVCRTDLHVAEGDLPVRRPGVTPGHEVVGVVAGTGAAVTDFAVGDRVGVAWLRRTDGTCAYCLRGAENLCPRSEYTGWNADGGYAEYTTVPAGFAYRLPEGVEDVALAPLLCAGIIGYRALRRTSLPTGGRLGLYGFGGSAHLCAQVALAEGATVHVLTRDAAARRLALDLGAASVRDAYDVPPEPLDGAIMFAPVGDLVPVALRALDRGGILAVAGIHLSDVPALHYETDLFYEKELRSVTSNTRADGREFLGLAARHGVRATTHTYPLSDAAQALKDLKAGRFDGAAVLVNDLS</sequence>
<evidence type="ECO:0000256" key="4">
    <source>
        <dbReference type="ARBA" id="ARBA00022723"/>
    </source>
</evidence>
<evidence type="ECO:0000256" key="7">
    <source>
        <dbReference type="ARBA" id="ARBA00023027"/>
    </source>
</evidence>
<dbReference type="InterPro" id="IPR014187">
    <property type="entry name" value="ADH_Zn_typ-2"/>
</dbReference>
<evidence type="ECO:0000256" key="10">
    <source>
        <dbReference type="ARBA" id="ARBA00068251"/>
    </source>
</evidence>
<dbReference type="InterPro" id="IPR011032">
    <property type="entry name" value="GroES-like_sf"/>
</dbReference>
<comment type="cofactor">
    <cofactor evidence="1">
        <name>Zn(2+)</name>
        <dbReference type="ChEBI" id="CHEBI:29105"/>
    </cofactor>
</comment>
<dbReference type="AlphaFoldDB" id="A0A917KU14"/>
<dbReference type="Gene3D" id="3.40.50.720">
    <property type="entry name" value="NAD(P)-binding Rossmann-like Domain"/>
    <property type="match status" value="1"/>
</dbReference>
<evidence type="ECO:0000313" key="13">
    <source>
        <dbReference type="Proteomes" id="UP000657574"/>
    </source>
</evidence>
<organism evidence="12 13">
    <name type="scientific">Streptomyces brasiliensis</name>
    <dbReference type="NCBI Taxonomy" id="1954"/>
    <lineage>
        <taxon>Bacteria</taxon>
        <taxon>Bacillati</taxon>
        <taxon>Actinomycetota</taxon>
        <taxon>Actinomycetes</taxon>
        <taxon>Kitasatosporales</taxon>
        <taxon>Streptomycetaceae</taxon>
        <taxon>Streptomyces</taxon>
    </lineage>
</organism>
<dbReference type="SMART" id="SM00829">
    <property type="entry name" value="PKS_ER"/>
    <property type="match status" value="1"/>
</dbReference>
<dbReference type="InterPro" id="IPR002328">
    <property type="entry name" value="ADH_Zn_CS"/>
</dbReference>
<evidence type="ECO:0000313" key="12">
    <source>
        <dbReference type="EMBL" id="GGJ29860.1"/>
    </source>
</evidence>
<comment type="catalytic activity">
    <reaction evidence="8">
        <text>a secondary alcohol + NAD(+) = a ketone + NADH + H(+)</text>
        <dbReference type="Rhea" id="RHEA:10740"/>
        <dbReference type="ChEBI" id="CHEBI:15378"/>
        <dbReference type="ChEBI" id="CHEBI:17087"/>
        <dbReference type="ChEBI" id="CHEBI:35681"/>
        <dbReference type="ChEBI" id="CHEBI:57540"/>
        <dbReference type="ChEBI" id="CHEBI:57945"/>
        <dbReference type="EC" id="1.1.1.1"/>
    </reaction>
</comment>
<evidence type="ECO:0000256" key="8">
    <source>
        <dbReference type="ARBA" id="ARBA00049164"/>
    </source>
</evidence>
<evidence type="ECO:0000256" key="1">
    <source>
        <dbReference type="ARBA" id="ARBA00001947"/>
    </source>
</evidence>
<accession>A0A917KU14</accession>
<comment type="similarity">
    <text evidence="2">Belongs to the zinc-containing alcohol dehydrogenase family.</text>
</comment>
<reference evidence="12" key="2">
    <citation type="submission" date="2020-09" db="EMBL/GenBank/DDBJ databases">
        <authorList>
            <person name="Sun Q."/>
            <person name="Ohkuma M."/>
        </authorList>
    </citation>
    <scope>NUCLEOTIDE SEQUENCE</scope>
    <source>
        <strain evidence="12">JCM 3086</strain>
    </source>
</reference>
<gene>
    <name evidence="12" type="ORF">GCM10010121_046490</name>
</gene>
<proteinExistence type="inferred from homology"/>
<evidence type="ECO:0000256" key="2">
    <source>
        <dbReference type="ARBA" id="ARBA00008072"/>
    </source>
</evidence>
<name>A0A917KU14_9ACTN</name>
<feature type="domain" description="Enoyl reductase (ER)" evidence="11">
    <location>
        <begin position="13"/>
        <end position="330"/>
    </location>
</feature>
<dbReference type="GO" id="GO:0004022">
    <property type="term" value="F:alcohol dehydrogenase (NAD+) activity"/>
    <property type="evidence" value="ECO:0007669"/>
    <property type="project" value="UniProtKB-EC"/>
</dbReference>
<dbReference type="EMBL" id="BMQA01000015">
    <property type="protein sequence ID" value="GGJ29860.1"/>
    <property type="molecule type" value="Genomic_DNA"/>
</dbReference>
<dbReference type="InterPro" id="IPR020843">
    <property type="entry name" value="ER"/>
</dbReference>
<evidence type="ECO:0000256" key="6">
    <source>
        <dbReference type="ARBA" id="ARBA00023002"/>
    </source>
</evidence>
<reference evidence="12" key="1">
    <citation type="journal article" date="2014" name="Int. J. Syst. Evol. Microbiol.">
        <title>Complete genome sequence of Corynebacterium casei LMG S-19264T (=DSM 44701T), isolated from a smear-ripened cheese.</title>
        <authorList>
            <consortium name="US DOE Joint Genome Institute (JGI-PGF)"/>
            <person name="Walter F."/>
            <person name="Albersmeier A."/>
            <person name="Kalinowski J."/>
            <person name="Ruckert C."/>
        </authorList>
    </citation>
    <scope>NUCLEOTIDE SEQUENCE</scope>
    <source>
        <strain evidence="12">JCM 3086</strain>
    </source>
</reference>
<keyword evidence="13" id="KW-1185">Reference proteome</keyword>